<dbReference type="AlphaFoldDB" id="E2ZBE1"/>
<evidence type="ECO:0000313" key="2">
    <source>
        <dbReference type="Proteomes" id="UP000003195"/>
    </source>
</evidence>
<dbReference type="EMBL" id="AECS01000030">
    <property type="protein sequence ID" value="EFQ04379.1"/>
    <property type="molecule type" value="Genomic_DNA"/>
</dbReference>
<dbReference type="Proteomes" id="UP000003195">
    <property type="component" value="Unassembled WGS sequence"/>
</dbReference>
<dbReference type="RefSeq" id="WP_006941757.1">
    <property type="nucleotide sequence ID" value="NZ_GL538203.1"/>
</dbReference>
<gene>
    <name evidence="1" type="ORF">HMPREF9429_00768</name>
</gene>
<reference evidence="1 2" key="1">
    <citation type="submission" date="2010-08" db="EMBL/GenBank/DDBJ databases">
        <authorList>
            <person name="Weinstock G."/>
            <person name="Sodergren E."/>
            <person name="Clifton S."/>
            <person name="Fulton L."/>
            <person name="Fulton B."/>
            <person name="Courtney L."/>
            <person name="Fronick C."/>
            <person name="Harrison M."/>
            <person name="Strong C."/>
            <person name="Farmer C."/>
            <person name="Delahaunty K."/>
            <person name="Markovic C."/>
            <person name="Hall O."/>
            <person name="Minx P."/>
            <person name="Tomlinson C."/>
            <person name="Mitreva M."/>
            <person name="Hou S."/>
            <person name="Chen J."/>
            <person name="Wollam A."/>
            <person name="Pepin K.H."/>
            <person name="Johnson M."/>
            <person name="Bhonagiri V."/>
            <person name="Zhang X."/>
            <person name="Suruliraj S."/>
            <person name="Warren W."/>
            <person name="Chinwalla A."/>
            <person name="Mardis E.R."/>
            <person name="Wilson R.K."/>
        </authorList>
    </citation>
    <scope>NUCLEOTIDE SEQUENCE [LARGE SCALE GENOMIC DNA]</scope>
    <source>
        <strain evidence="1 2">F0359</strain>
    </source>
</reference>
<comment type="caution">
    <text evidence="1">The sequence shown here is derived from an EMBL/GenBank/DDBJ whole genome shotgun (WGS) entry which is preliminary data.</text>
</comment>
<evidence type="ECO:0000313" key="1">
    <source>
        <dbReference type="EMBL" id="EFQ04379.1"/>
    </source>
</evidence>
<accession>E2ZBE1</accession>
<protein>
    <submittedName>
        <fullName evidence="1">Uncharacterized protein</fullName>
    </submittedName>
</protein>
<sequence length="296" mass="31153">MTTVADLLIKIGADGSGLSSELGKTKQEIQKTFSTNPINEFSGSVDTATGKVNAMLGTLTKFAGVAAAGFGLNAIIESAVNAGESLYQVQQRFNLTAAEAAKLSGILKMTGGDVETAAKSIMRLDKNLANNTAEGKKAAAVLSQMGLSLTDSTGKMKPMNEQLETLAKGYRAANEAGQGQEFLMATLGTRGLALTKTLLNYEEAAQRVSKIKGVGLDPKEMHEAYMQMQEVNLQFGKLKTVAGGALAPLAMEILPQVMEGLSWTATKVKENKDAIATTVVTLTKLVAAYEALKLAK</sequence>
<dbReference type="HOGENOM" id="CLU_941692_0_0_9"/>
<feature type="non-terminal residue" evidence="1">
    <location>
        <position position="296"/>
    </location>
</feature>
<dbReference type="eggNOG" id="COG4805">
    <property type="taxonomic scope" value="Bacteria"/>
</dbReference>
<keyword evidence="2" id="KW-1185">Reference proteome</keyword>
<name>E2ZBE1_9FIRM</name>
<organism evidence="1 2">
    <name type="scientific">Megasphaera micronuciformis F0359</name>
    <dbReference type="NCBI Taxonomy" id="706434"/>
    <lineage>
        <taxon>Bacteria</taxon>
        <taxon>Bacillati</taxon>
        <taxon>Bacillota</taxon>
        <taxon>Negativicutes</taxon>
        <taxon>Veillonellales</taxon>
        <taxon>Veillonellaceae</taxon>
        <taxon>Megasphaera</taxon>
    </lineage>
</organism>
<proteinExistence type="predicted"/>
<dbReference type="STRING" id="706434.HMPREF9429_00768"/>